<evidence type="ECO:0000313" key="13">
    <source>
        <dbReference type="Proteomes" id="UP001302349"/>
    </source>
</evidence>
<keyword evidence="8" id="KW-0175">Coiled coil</keyword>
<dbReference type="InterPro" id="IPR000700">
    <property type="entry name" value="PAS-assoc_C"/>
</dbReference>
<dbReference type="Pfam" id="PF02518">
    <property type="entry name" value="HATPase_c"/>
    <property type="match status" value="1"/>
</dbReference>
<dbReference type="NCBIfam" id="TIGR00229">
    <property type="entry name" value="sensory_box"/>
    <property type="match status" value="1"/>
</dbReference>
<feature type="domain" description="Response regulatory" evidence="10">
    <location>
        <begin position="11"/>
        <end position="128"/>
    </location>
</feature>
<evidence type="ECO:0000259" key="11">
    <source>
        <dbReference type="PROSITE" id="PS50113"/>
    </source>
</evidence>
<dbReference type="SMART" id="SM00387">
    <property type="entry name" value="HATPase_c"/>
    <property type="match status" value="1"/>
</dbReference>
<dbReference type="EC" id="2.7.13.3" evidence="2"/>
<keyword evidence="12" id="KW-0547">Nucleotide-binding</keyword>
<evidence type="ECO:0000256" key="3">
    <source>
        <dbReference type="ARBA" id="ARBA00022553"/>
    </source>
</evidence>
<dbReference type="Gene3D" id="3.30.450.20">
    <property type="entry name" value="PAS domain"/>
    <property type="match status" value="1"/>
</dbReference>
<accession>A0ABZ0IPU2</accession>
<feature type="domain" description="PAC" evidence="11">
    <location>
        <begin position="258"/>
        <end position="309"/>
    </location>
</feature>
<evidence type="ECO:0000256" key="5">
    <source>
        <dbReference type="ARBA" id="ARBA00022777"/>
    </source>
</evidence>
<protein>
    <recommendedName>
        <fullName evidence="2">histidine kinase</fullName>
        <ecNumber evidence="2">2.7.13.3</ecNumber>
    </recommendedName>
</protein>
<dbReference type="InterPro" id="IPR005467">
    <property type="entry name" value="His_kinase_dom"/>
</dbReference>
<dbReference type="InterPro" id="IPR011006">
    <property type="entry name" value="CheY-like_superfamily"/>
</dbReference>
<dbReference type="InterPro" id="IPR050736">
    <property type="entry name" value="Sensor_HK_Regulatory"/>
</dbReference>
<keyword evidence="6" id="KW-0902">Two-component regulatory system</keyword>
<evidence type="ECO:0000256" key="7">
    <source>
        <dbReference type="PROSITE-ProRule" id="PRU00169"/>
    </source>
</evidence>
<dbReference type="PROSITE" id="PS50109">
    <property type="entry name" value="HIS_KIN"/>
    <property type="match status" value="1"/>
</dbReference>
<reference evidence="12 13" key="1">
    <citation type="journal article" date="2023" name="Microbiol. Resour. Announc.">
        <title>Complete Genome Sequence of Imperialibacter roseus strain P4T.</title>
        <authorList>
            <person name="Tizabi D.R."/>
            <person name="Bachvaroff T."/>
            <person name="Hill R.T."/>
        </authorList>
    </citation>
    <scope>NUCLEOTIDE SEQUENCE [LARGE SCALE GENOMIC DNA]</scope>
    <source>
        <strain evidence="12 13">P4T</strain>
    </source>
</reference>
<proteinExistence type="predicted"/>
<keyword evidence="3 7" id="KW-0597">Phosphoprotein</keyword>
<dbReference type="Gene3D" id="3.30.565.10">
    <property type="entry name" value="Histidine kinase-like ATPase, C-terminal domain"/>
    <property type="match status" value="1"/>
</dbReference>
<feature type="modified residue" description="4-aspartylphosphate" evidence="7">
    <location>
        <position position="63"/>
    </location>
</feature>
<evidence type="ECO:0000256" key="8">
    <source>
        <dbReference type="SAM" id="Coils"/>
    </source>
</evidence>
<keyword evidence="12" id="KW-0067">ATP-binding</keyword>
<dbReference type="CDD" id="cd00075">
    <property type="entry name" value="HATPase"/>
    <property type="match status" value="1"/>
</dbReference>
<dbReference type="SUPFAM" id="SSF55874">
    <property type="entry name" value="ATPase domain of HSP90 chaperone/DNA topoisomerase II/histidine kinase"/>
    <property type="match status" value="1"/>
</dbReference>
<dbReference type="SUPFAM" id="SSF47384">
    <property type="entry name" value="Homodimeric domain of signal transducing histidine kinase"/>
    <property type="match status" value="1"/>
</dbReference>
<dbReference type="Proteomes" id="UP001302349">
    <property type="component" value="Chromosome"/>
</dbReference>
<dbReference type="Pfam" id="PF00512">
    <property type="entry name" value="HisKA"/>
    <property type="match status" value="1"/>
</dbReference>
<dbReference type="InterPro" id="IPR003661">
    <property type="entry name" value="HisK_dim/P_dom"/>
</dbReference>
<dbReference type="SMART" id="SM00448">
    <property type="entry name" value="REC"/>
    <property type="match status" value="1"/>
</dbReference>
<dbReference type="PRINTS" id="PR00344">
    <property type="entry name" value="BCTRLSENSOR"/>
</dbReference>
<dbReference type="InterPro" id="IPR036097">
    <property type="entry name" value="HisK_dim/P_sf"/>
</dbReference>
<keyword evidence="4" id="KW-0808">Transferase</keyword>
<evidence type="ECO:0000256" key="2">
    <source>
        <dbReference type="ARBA" id="ARBA00012438"/>
    </source>
</evidence>
<dbReference type="InterPro" id="IPR000014">
    <property type="entry name" value="PAS"/>
</dbReference>
<dbReference type="PANTHER" id="PTHR43711:SF26">
    <property type="entry name" value="SENSOR HISTIDINE KINASE RCSC"/>
    <property type="match status" value="1"/>
</dbReference>
<keyword evidence="13" id="KW-1185">Reference proteome</keyword>
<dbReference type="RefSeq" id="WP_317488926.1">
    <property type="nucleotide sequence ID" value="NZ_CP136051.1"/>
</dbReference>
<dbReference type="SUPFAM" id="SSF55785">
    <property type="entry name" value="PYP-like sensor domain (PAS domain)"/>
    <property type="match status" value="1"/>
</dbReference>
<gene>
    <name evidence="12" type="ORF">RT717_24255</name>
</gene>
<dbReference type="Gene3D" id="1.10.287.130">
    <property type="match status" value="1"/>
</dbReference>
<evidence type="ECO:0000256" key="4">
    <source>
        <dbReference type="ARBA" id="ARBA00022679"/>
    </source>
</evidence>
<evidence type="ECO:0000259" key="10">
    <source>
        <dbReference type="PROSITE" id="PS50110"/>
    </source>
</evidence>
<dbReference type="Pfam" id="PF08448">
    <property type="entry name" value="PAS_4"/>
    <property type="match status" value="1"/>
</dbReference>
<evidence type="ECO:0000256" key="6">
    <source>
        <dbReference type="ARBA" id="ARBA00023012"/>
    </source>
</evidence>
<dbReference type="EMBL" id="CP136051">
    <property type="protein sequence ID" value="WOK06194.1"/>
    <property type="molecule type" value="Genomic_DNA"/>
</dbReference>
<evidence type="ECO:0000313" key="12">
    <source>
        <dbReference type="EMBL" id="WOK06194.1"/>
    </source>
</evidence>
<name>A0ABZ0IPU2_9BACT</name>
<evidence type="ECO:0000256" key="1">
    <source>
        <dbReference type="ARBA" id="ARBA00000085"/>
    </source>
</evidence>
<dbReference type="CDD" id="cd00156">
    <property type="entry name" value="REC"/>
    <property type="match status" value="1"/>
</dbReference>
<feature type="coiled-coil region" evidence="8">
    <location>
        <begin position="294"/>
        <end position="323"/>
    </location>
</feature>
<sequence length="549" mass="62706">MTNYQHRSSISILLIDDDEEDFLITRDIIADFPSGAYTLAWEPDFEKAKVKILQNEHEAYLVDFRLGAESGLDLISYSLERGIMGPFILLTGQGDLQIDEEARRLGAVDYMVKGSINPDQLERSIRYGIQHVLNLNEIKELNQQLERRVMERTRDLARANERLSYSNESLQKEVDERKQAEKALRESQKIYSAIASNFPDGMLCVLDKDLRFLLVDGKAEEPEMRNKQEWIGSYASSMTFIDQKEAFIKNLKKVLKGVPLNMEVTVANGEREYQINAVPLFDDEEKIQNLLIVCKNITERKKAEKEVLRALNQEKELNELKSRFVTTASHEFRTPLSTILSSVSLIGRYISDSDQKEKIDKHVHRIKSSVNNLTYILNDFLSLGKLEEGKTTFNPVSFDLEQMISEVVSQISPTLKEDQDILLSIAEGTFGEIYVDEQMTKNILINLLNNASKYSGERQKIHLGLGRENGLLKITVKDEGIGIPKKDQQHLFDRFFRANNAINIQGTGLGLNIVKKYIELMNGHIEFSSEENKGTEFRVAIPITQPSYD</sequence>
<keyword evidence="5" id="KW-0418">Kinase</keyword>
<feature type="domain" description="Histidine kinase" evidence="9">
    <location>
        <begin position="327"/>
        <end position="545"/>
    </location>
</feature>
<dbReference type="InterPro" id="IPR004358">
    <property type="entry name" value="Sig_transdc_His_kin-like_C"/>
</dbReference>
<dbReference type="SUPFAM" id="SSF52172">
    <property type="entry name" value="CheY-like"/>
    <property type="match status" value="1"/>
</dbReference>
<dbReference type="InterPro" id="IPR013656">
    <property type="entry name" value="PAS_4"/>
</dbReference>
<organism evidence="12 13">
    <name type="scientific">Imperialibacter roseus</name>
    <dbReference type="NCBI Taxonomy" id="1324217"/>
    <lineage>
        <taxon>Bacteria</taxon>
        <taxon>Pseudomonadati</taxon>
        <taxon>Bacteroidota</taxon>
        <taxon>Cytophagia</taxon>
        <taxon>Cytophagales</taxon>
        <taxon>Flammeovirgaceae</taxon>
        <taxon>Imperialibacter</taxon>
    </lineage>
</organism>
<dbReference type="PROSITE" id="PS50110">
    <property type="entry name" value="RESPONSE_REGULATORY"/>
    <property type="match status" value="1"/>
</dbReference>
<dbReference type="PANTHER" id="PTHR43711">
    <property type="entry name" value="TWO-COMPONENT HISTIDINE KINASE"/>
    <property type="match status" value="1"/>
</dbReference>
<dbReference type="PROSITE" id="PS50113">
    <property type="entry name" value="PAC"/>
    <property type="match status" value="1"/>
</dbReference>
<evidence type="ECO:0000259" key="9">
    <source>
        <dbReference type="PROSITE" id="PS50109"/>
    </source>
</evidence>
<dbReference type="InterPro" id="IPR035965">
    <property type="entry name" value="PAS-like_dom_sf"/>
</dbReference>
<comment type="catalytic activity">
    <reaction evidence="1">
        <text>ATP + protein L-histidine = ADP + protein N-phospho-L-histidine.</text>
        <dbReference type="EC" id="2.7.13.3"/>
    </reaction>
</comment>
<dbReference type="InterPro" id="IPR001789">
    <property type="entry name" value="Sig_transdc_resp-reg_receiver"/>
</dbReference>
<dbReference type="GO" id="GO:0005524">
    <property type="term" value="F:ATP binding"/>
    <property type="evidence" value="ECO:0007669"/>
    <property type="project" value="UniProtKB-KW"/>
</dbReference>
<dbReference type="InterPro" id="IPR036890">
    <property type="entry name" value="HATPase_C_sf"/>
</dbReference>
<dbReference type="Gene3D" id="3.40.50.2300">
    <property type="match status" value="1"/>
</dbReference>
<dbReference type="SMART" id="SM00388">
    <property type="entry name" value="HisKA"/>
    <property type="match status" value="1"/>
</dbReference>
<dbReference type="CDD" id="cd00082">
    <property type="entry name" value="HisKA"/>
    <property type="match status" value="1"/>
</dbReference>
<feature type="coiled-coil region" evidence="8">
    <location>
        <begin position="135"/>
        <end position="190"/>
    </location>
</feature>
<dbReference type="InterPro" id="IPR003594">
    <property type="entry name" value="HATPase_dom"/>
</dbReference>